<evidence type="ECO:0000256" key="4">
    <source>
        <dbReference type="ARBA" id="ARBA00058938"/>
    </source>
</evidence>
<dbReference type="AlphaFoldDB" id="A0A949N9I1"/>
<dbReference type="InterPro" id="IPR050707">
    <property type="entry name" value="HTH_MetabolicPath_Reg"/>
</dbReference>
<dbReference type="InterPro" id="IPR014757">
    <property type="entry name" value="Tscrpt_reg_IclR_C"/>
</dbReference>
<dbReference type="InterPro" id="IPR005471">
    <property type="entry name" value="Tscrpt_reg_IclR_N"/>
</dbReference>
<reference evidence="8" key="1">
    <citation type="submission" date="2021-06" db="EMBL/GenBank/DDBJ databases">
        <title>Description of novel taxa of the family Lachnospiraceae.</title>
        <authorList>
            <person name="Chaplin A.V."/>
            <person name="Sokolova S.R."/>
            <person name="Pikina A.P."/>
            <person name="Korzhanova M."/>
            <person name="Belova V."/>
            <person name="Korostin D."/>
            <person name="Efimov B.A."/>
        </authorList>
    </citation>
    <scope>NUCLEOTIDE SEQUENCE</scope>
    <source>
        <strain evidence="8">ASD5720</strain>
    </source>
</reference>
<dbReference type="PANTHER" id="PTHR30136:SF24">
    <property type="entry name" value="HTH-TYPE TRANSCRIPTIONAL REPRESSOR ALLR"/>
    <property type="match status" value="1"/>
</dbReference>
<dbReference type="InterPro" id="IPR029016">
    <property type="entry name" value="GAF-like_dom_sf"/>
</dbReference>
<dbReference type="PROSITE" id="PS51078">
    <property type="entry name" value="ICLR_ED"/>
    <property type="match status" value="1"/>
</dbReference>
<evidence type="ECO:0000313" key="8">
    <source>
        <dbReference type="EMBL" id="MBU9735392.1"/>
    </source>
</evidence>
<dbReference type="RefSeq" id="WP_238720499.1">
    <property type="nucleotide sequence ID" value="NZ_JAHQCW010000003.1"/>
</dbReference>
<evidence type="ECO:0000256" key="3">
    <source>
        <dbReference type="ARBA" id="ARBA00023163"/>
    </source>
</evidence>
<keyword evidence="9" id="KW-1185">Reference proteome</keyword>
<proteinExistence type="predicted"/>
<gene>
    <name evidence="8" type="ORF">KTH89_02520</name>
</gene>
<dbReference type="SUPFAM" id="SSF46785">
    <property type="entry name" value="Winged helix' DNA-binding domain"/>
    <property type="match status" value="1"/>
</dbReference>
<dbReference type="GO" id="GO:0045892">
    <property type="term" value="P:negative regulation of DNA-templated transcription"/>
    <property type="evidence" value="ECO:0007669"/>
    <property type="project" value="TreeGrafter"/>
</dbReference>
<dbReference type="Proteomes" id="UP000712157">
    <property type="component" value="Unassembled WGS sequence"/>
</dbReference>
<dbReference type="PANTHER" id="PTHR30136">
    <property type="entry name" value="HELIX-TURN-HELIX TRANSCRIPTIONAL REGULATOR, ICLR FAMILY"/>
    <property type="match status" value="1"/>
</dbReference>
<dbReference type="FunFam" id="1.10.10.10:FF:000056">
    <property type="entry name" value="IclR family transcriptional regulator"/>
    <property type="match status" value="1"/>
</dbReference>
<comment type="caution">
    <text evidence="8">The sequence shown here is derived from an EMBL/GenBank/DDBJ whole genome shotgun (WGS) entry which is preliminary data.</text>
</comment>
<protein>
    <recommendedName>
        <fullName evidence="5">Glycerol operon regulatory protein</fullName>
    </recommendedName>
</protein>
<dbReference type="Pfam" id="PF09339">
    <property type="entry name" value="HTH_IclR"/>
    <property type="match status" value="1"/>
</dbReference>
<evidence type="ECO:0000256" key="1">
    <source>
        <dbReference type="ARBA" id="ARBA00023015"/>
    </source>
</evidence>
<dbReference type="PROSITE" id="PS51077">
    <property type="entry name" value="HTH_ICLR"/>
    <property type="match status" value="1"/>
</dbReference>
<feature type="domain" description="HTH iclR-type" evidence="6">
    <location>
        <begin position="7"/>
        <end position="69"/>
    </location>
</feature>
<dbReference type="InterPro" id="IPR036390">
    <property type="entry name" value="WH_DNA-bd_sf"/>
</dbReference>
<dbReference type="EMBL" id="JAHQCW010000003">
    <property type="protein sequence ID" value="MBU9735392.1"/>
    <property type="molecule type" value="Genomic_DNA"/>
</dbReference>
<sequence length="256" mass="28554">MSSNPPIQSLNRAIDIIEFLYHCGHEASISEISEGTDLFGSTVYRMLSTLRARGYVYQNEKNAKYGLGLRLYTIGKSVKENIPLVNVFQNMAVKIAEKYQETVYVAIPSYQSPAIPQHVIALKVCRSEYVPRNAIEEGAIVLSHTSALGKCLMAYSGETVLQEYRKHPLVKLKPNTLTDWEALDGEFNTIQNNGYAIELEQESDGQTCIAVPALDHNRQILASIGLAGPMKNIFQYTINSIVEDLYHIVGQAKELI</sequence>
<dbReference type="Gene3D" id="1.10.10.10">
    <property type="entry name" value="Winged helix-like DNA-binding domain superfamily/Winged helix DNA-binding domain"/>
    <property type="match status" value="1"/>
</dbReference>
<dbReference type="GO" id="GO:0003700">
    <property type="term" value="F:DNA-binding transcription factor activity"/>
    <property type="evidence" value="ECO:0007669"/>
    <property type="project" value="TreeGrafter"/>
</dbReference>
<name>A0A949N9I1_9FIRM</name>
<dbReference type="SUPFAM" id="SSF55781">
    <property type="entry name" value="GAF domain-like"/>
    <property type="match status" value="1"/>
</dbReference>
<dbReference type="Pfam" id="PF01614">
    <property type="entry name" value="IclR_C"/>
    <property type="match status" value="1"/>
</dbReference>
<dbReference type="GO" id="GO:0003677">
    <property type="term" value="F:DNA binding"/>
    <property type="evidence" value="ECO:0007669"/>
    <property type="project" value="UniProtKB-KW"/>
</dbReference>
<evidence type="ECO:0000256" key="2">
    <source>
        <dbReference type="ARBA" id="ARBA00023125"/>
    </source>
</evidence>
<accession>A0A949N9I1</accession>
<dbReference type="SMART" id="SM00346">
    <property type="entry name" value="HTH_ICLR"/>
    <property type="match status" value="1"/>
</dbReference>
<evidence type="ECO:0000259" key="6">
    <source>
        <dbReference type="PROSITE" id="PS51077"/>
    </source>
</evidence>
<dbReference type="Gene3D" id="3.30.450.40">
    <property type="match status" value="1"/>
</dbReference>
<dbReference type="InterPro" id="IPR036388">
    <property type="entry name" value="WH-like_DNA-bd_sf"/>
</dbReference>
<comment type="function">
    <text evidence="4">May be an activator protein for the gylABX operon.</text>
</comment>
<evidence type="ECO:0000259" key="7">
    <source>
        <dbReference type="PROSITE" id="PS51078"/>
    </source>
</evidence>
<organism evidence="8 9">
    <name type="scientific">Diplocloster agilis</name>
    <dbReference type="NCBI Taxonomy" id="2850323"/>
    <lineage>
        <taxon>Bacteria</taxon>
        <taxon>Bacillati</taxon>
        <taxon>Bacillota</taxon>
        <taxon>Clostridia</taxon>
        <taxon>Lachnospirales</taxon>
        <taxon>Lachnospiraceae</taxon>
        <taxon>Diplocloster</taxon>
    </lineage>
</organism>
<keyword evidence="1" id="KW-0805">Transcription regulation</keyword>
<feature type="domain" description="IclR-ED" evidence="7">
    <location>
        <begin position="70"/>
        <end position="256"/>
    </location>
</feature>
<keyword evidence="3" id="KW-0804">Transcription</keyword>
<evidence type="ECO:0000313" key="9">
    <source>
        <dbReference type="Proteomes" id="UP000712157"/>
    </source>
</evidence>
<evidence type="ECO:0000256" key="5">
    <source>
        <dbReference type="ARBA" id="ARBA00070406"/>
    </source>
</evidence>
<keyword evidence="2" id="KW-0238">DNA-binding</keyword>